<feature type="domain" description="Flavin reductase like" evidence="2">
    <location>
        <begin position="10"/>
        <end position="151"/>
    </location>
</feature>
<protein>
    <submittedName>
        <fullName evidence="3 4">Flavin reductase</fullName>
    </submittedName>
</protein>
<dbReference type="PANTHER" id="PTHR30466">
    <property type="entry name" value="FLAVIN REDUCTASE"/>
    <property type="match status" value="1"/>
</dbReference>
<organism evidence="4 6">
    <name type="scientific">Sphingomonas yabuuchiae</name>
    <dbReference type="NCBI Taxonomy" id="172044"/>
    <lineage>
        <taxon>Bacteria</taxon>
        <taxon>Pseudomonadati</taxon>
        <taxon>Pseudomonadota</taxon>
        <taxon>Alphaproteobacteria</taxon>
        <taxon>Sphingomonadales</taxon>
        <taxon>Sphingomonadaceae</taxon>
        <taxon>Sphingomonas</taxon>
    </lineage>
</organism>
<dbReference type="SUPFAM" id="SSF50475">
    <property type="entry name" value="FMN-binding split barrel"/>
    <property type="match status" value="1"/>
</dbReference>
<dbReference type="GO" id="GO:0010181">
    <property type="term" value="F:FMN binding"/>
    <property type="evidence" value="ECO:0007669"/>
    <property type="project" value="InterPro"/>
</dbReference>
<dbReference type="Proteomes" id="UP000584663">
    <property type="component" value="Unassembled WGS sequence"/>
</dbReference>
<dbReference type="Proteomes" id="UP000704529">
    <property type="component" value="Unassembled WGS sequence"/>
</dbReference>
<dbReference type="EMBL" id="JACHNX010000016">
    <property type="protein sequence ID" value="MBB4610939.1"/>
    <property type="molecule type" value="Genomic_DNA"/>
</dbReference>
<dbReference type="InterPro" id="IPR050268">
    <property type="entry name" value="NADH-dep_flavin_reductase"/>
</dbReference>
<dbReference type="PANTHER" id="PTHR30466:SF1">
    <property type="entry name" value="FMN REDUCTASE (NADH) RUTF"/>
    <property type="match status" value="1"/>
</dbReference>
<sequence>MDRMALRRTFGRFATGVTIVTCSTGEGVHGMTANSFTSVSLDPALVLISIDNKAKMAARLREAGHYGLNILSQQQMALSNHFAGRPGDQPIDFDWHEDIPLVRGAMAHLACRVKDVFPAGDHCLFVAEVVDHRHEDEATPPLLFYGGAYRQLHEMAA</sequence>
<dbReference type="Gene3D" id="2.30.110.10">
    <property type="entry name" value="Electron Transport, Fmn-binding Protein, Chain A"/>
    <property type="match status" value="1"/>
</dbReference>
<evidence type="ECO:0000259" key="2">
    <source>
        <dbReference type="SMART" id="SM00903"/>
    </source>
</evidence>
<dbReference type="Pfam" id="PF01613">
    <property type="entry name" value="Flavin_Reduct"/>
    <property type="match status" value="1"/>
</dbReference>
<dbReference type="InterPro" id="IPR012349">
    <property type="entry name" value="Split_barrel_FMN-bd"/>
</dbReference>
<dbReference type="AlphaFoldDB" id="A0AA40ZZ84"/>
<evidence type="ECO:0000313" key="5">
    <source>
        <dbReference type="Proteomes" id="UP000584663"/>
    </source>
</evidence>
<comment type="caution">
    <text evidence="4">The sequence shown here is derived from an EMBL/GenBank/DDBJ whole genome shotgun (WGS) entry which is preliminary data.</text>
</comment>
<name>A0AA40ZZ84_9SPHN</name>
<accession>A0AA40ZZ84</accession>
<reference evidence="3 5" key="1">
    <citation type="submission" date="2020-08" db="EMBL/GenBank/DDBJ databases">
        <title>Genomic Encyclopedia of Type Strains, Phase IV (KMG-IV): sequencing the most valuable type-strain genomes for metagenomic binning, comparative biology and taxonomic classification.</title>
        <authorList>
            <person name="Goeker M."/>
        </authorList>
    </citation>
    <scope>NUCLEOTIDE SEQUENCE [LARGE SCALE GENOMIC DNA]</scope>
    <source>
        <strain evidence="3 5">DSM 14562</strain>
    </source>
</reference>
<proteinExistence type="predicted"/>
<dbReference type="RefSeq" id="WP_076715518.1">
    <property type="nucleotide sequence ID" value="NZ_JACHNX010000016.1"/>
</dbReference>
<dbReference type="GO" id="GO:0006208">
    <property type="term" value="P:pyrimidine nucleobase catabolic process"/>
    <property type="evidence" value="ECO:0007669"/>
    <property type="project" value="TreeGrafter"/>
</dbReference>
<evidence type="ECO:0000313" key="6">
    <source>
        <dbReference type="Proteomes" id="UP000704529"/>
    </source>
</evidence>
<dbReference type="SMART" id="SM00903">
    <property type="entry name" value="Flavin_Reduct"/>
    <property type="match status" value="1"/>
</dbReference>
<evidence type="ECO:0000256" key="1">
    <source>
        <dbReference type="ARBA" id="ARBA00023002"/>
    </source>
</evidence>
<evidence type="ECO:0000313" key="3">
    <source>
        <dbReference type="EMBL" id="MBB4610939.1"/>
    </source>
</evidence>
<reference evidence="4" key="2">
    <citation type="submission" date="2021-01" db="EMBL/GenBank/DDBJ databases">
        <title>Genome Sequencing of Type Strains.</title>
        <authorList>
            <person name="Lemaire J.F."/>
            <person name="Inderbitzin P."/>
            <person name="Collins S.B."/>
            <person name="Wespe N."/>
            <person name="Knight-Connoni V."/>
        </authorList>
    </citation>
    <scope>NUCLEOTIDE SEQUENCE</scope>
    <source>
        <strain evidence="4">DSM 14562</strain>
    </source>
</reference>
<dbReference type="InterPro" id="IPR002563">
    <property type="entry name" value="Flavin_Rdtase-like_dom"/>
</dbReference>
<gene>
    <name evidence="3" type="ORF">GGQ89_003178</name>
    <name evidence="4" type="ORF">JYA60_11005</name>
</gene>
<dbReference type="EMBL" id="JAFHKU010000130">
    <property type="protein sequence ID" value="MBN3558754.1"/>
    <property type="molecule type" value="Genomic_DNA"/>
</dbReference>
<keyword evidence="1" id="KW-0560">Oxidoreductase</keyword>
<dbReference type="GO" id="GO:0042602">
    <property type="term" value="F:riboflavin reductase (NADPH) activity"/>
    <property type="evidence" value="ECO:0007669"/>
    <property type="project" value="TreeGrafter"/>
</dbReference>
<evidence type="ECO:0000313" key="4">
    <source>
        <dbReference type="EMBL" id="MBN3558754.1"/>
    </source>
</evidence>
<keyword evidence="5" id="KW-1185">Reference proteome</keyword>